<proteinExistence type="predicted"/>
<keyword evidence="2" id="KW-1185">Reference proteome</keyword>
<organism evidence="1 2">
    <name type="scientific">Pistacia integerrima</name>
    <dbReference type="NCBI Taxonomy" id="434235"/>
    <lineage>
        <taxon>Eukaryota</taxon>
        <taxon>Viridiplantae</taxon>
        <taxon>Streptophyta</taxon>
        <taxon>Embryophyta</taxon>
        <taxon>Tracheophyta</taxon>
        <taxon>Spermatophyta</taxon>
        <taxon>Magnoliopsida</taxon>
        <taxon>eudicotyledons</taxon>
        <taxon>Gunneridae</taxon>
        <taxon>Pentapetalae</taxon>
        <taxon>rosids</taxon>
        <taxon>malvids</taxon>
        <taxon>Sapindales</taxon>
        <taxon>Anacardiaceae</taxon>
        <taxon>Pistacia</taxon>
    </lineage>
</organism>
<comment type="caution">
    <text evidence="1">The sequence shown here is derived from an EMBL/GenBank/DDBJ whole genome shotgun (WGS) entry which is preliminary data.</text>
</comment>
<evidence type="ECO:0000313" key="2">
    <source>
        <dbReference type="Proteomes" id="UP001163603"/>
    </source>
</evidence>
<dbReference type="EMBL" id="CM047737">
    <property type="protein sequence ID" value="KAJ0049054.1"/>
    <property type="molecule type" value="Genomic_DNA"/>
</dbReference>
<name>A0ACC0ZEN9_9ROSI</name>
<evidence type="ECO:0000313" key="1">
    <source>
        <dbReference type="EMBL" id="KAJ0049054.1"/>
    </source>
</evidence>
<dbReference type="Proteomes" id="UP001163603">
    <property type="component" value="Chromosome 2"/>
</dbReference>
<accession>A0ACC0ZEN9</accession>
<protein>
    <submittedName>
        <fullName evidence="1">Uncharacterized protein</fullName>
    </submittedName>
</protein>
<sequence>MVVSSAKSKNNNSNNQKKTRTSSKNNNTKSGAQTRRSNSPGVRFIGRRIYDSQNGKTCHQESAKSGAKICGEVDGFQRPRNSKVQLKPSELHGAGVETRSIKVKRLRDNNRNENASGDNKDAEVKLSDIQDVGVKTRSSKLKRLRYNNGNENVTADKKDAQVKILAIQGAGLRTRSSKLKRLRDSNGNENVSGDDKDAQVKLSNIQGAEVKTRSGKMIRLRDNNGNENVSADKKDVQVKLSEIQGAGEKTRSRELKRLRDSNGNENVSGDNKDAQVKLSDTLGAGVKTRNSKLKRLRDNNGNENVSGDKDTQVKLLEIQVAGVKTRSSKLKRLRDSNGNENVSGDNKDVQVELSEILGAGVKTRSRKLKTLQDGNWNVNVSGYSKDAQVNLSEMQGAGVKTRRSKLKRLRDNKDADSVAQKSSPKSHQRSKGIESDSPRPRGENVSGENNDATSNTQKSNTKRCQNPKGASRGKEEIFHRDHGGRLIRMNSDMKTPEKYFQDSINNHSETELNNLDIDDTVAENKPLTGSDGHEKKNIVEVKRKFSNKEISLPCGIILNNVASVDIPAEDVGHAFQFLEFCQAFGQILNLGKGRSELLLRELVCGRSKRRVSSSPIAQFHIQLLSLIQKNSGQGHPYFHSLSENSWVQVLFRYVSESHFSFKELQVDCFEVADYDQLDISKKLKLLNFLCDEALGTTDFRSWIDGRNSKFVQREKKLKEKVLGEEEKKNKKLLDEIAKTCLMKNGAPLSISDHTDLVSKIKSKVAQTLSRTVEASEAMVNVSKEELRSDALRLEPMFLDGHGHKFWRLRCYSAKMKILLQDVEIETGDQAVAKERWYTYDVEQKAVVERYVSAFRDIGK</sequence>
<gene>
    <name evidence="1" type="ORF">Pint_16422</name>
</gene>
<reference evidence="2" key="1">
    <citation type="journal article" date="2023" name="G3 (Bethesda)">
        <title>Genome assembly and association tests identify interacting loci associated with vigor, precocity, and sex in interspecific pistachio rootstocks.</title>
        <authorList>
            <person name="Palmer W."/>
            <person name="Jacygrad E."/>
            <person name="Sagayaradj S."/>
            <person name="Cavanaugh K."/>
            <person name="Han R."/>
            <person name="Bertier L."/>
            <person name="Beede B."/>
            <person name="Kafkas S."/>
            <person name="Golino D."/>
            <person name="Preece J."/>
            <person name="Michelmore R."/>
        </authorList>
    </citation>
    <scope>NUCLEOTIDE SEQUENCE [LARGE SCALE GENOMIC DNA]</scope>
</reference>